<sequence>RVSIYSCRPSWASTSSRPTCGTTRTSVPGRRQLGRRTSDHCTTSQQPRQRPLYYFPATKAEAAKVGKYINQAAKVGKYIQQVFEGKVAFPDGQSEAMYIAKYV</sequence>
<evidence type="ECO:0000313" key="3">
    <source>
        <dbReference type="Proteomes" id="UP000265618"/>
    </source>
</evidence>
<reference evidence="2 3" key="1">
    <citation type="journal article" date="2018" name="PLoS ONE">
        <title>The draft genome of Kipferlia bialata reveals reductive genome evolution in fornicate parasites.</title>
        <authorList>
            <person name="Tanifuji G."/>
            <person name="Takabayashi S."/>
            <person name="Kume K."/>
            <person name="Takagi M."/>
            <person name="Nakayama T."/>
            <person name="Kamikawa R."/>
            <person name="Inagaki Y."/>
            <person name="Hashimoto T."/>
        </authorList>
    </citation>
    <scope>NUCLEOTIDE SEQUENCE [LARGE SCALE GENOMIC DNA]</scope>
    <source>
        <strain evidence="2">NY0173</strain>
    </source>
</reference>
<feature type="compositionally biased region" description="Polar residues" evidence="1">
    <location>
        <begin position="12"/>
        <end position="26"/>
    </location>
</feature>
<evidence type="ECO:0000256" key="1">
    <source>
        <dbReference type="SAM" id="MobiDB-lite"/>
    </source>
</evidence>
<accession>A0A9K3GRW0</accession>
<feature type="region of interest" description="Disordered" evidence="1">
    <location>
        <begin position="12"/>
        <end position="47"/>
    </location>
</feature>
<gene>
    <name evidence="2" type="ORF">KIPB_015726</name>
</gene>
<proteinExistence type="predicted"/>
<name>A0A9K3GRW0_9EUKA</name>
<feature type="non-terminal residue" evidence="2">
    <location>
        <position position="1"/>
    </location>
</feature>
<organism evidence="2 3">
    <name type="scientific">Kipferlia bialata</name>
    <dbReference type="NCBI Taxonomy" id="797122"/>
    <lineage>
        <taxon>Eukaryota</taxon>
        <taxon>Metamonada</taxon>
        <taxon>Carpediemonas-like organisms</taxon>
        <taxon>Kipferlia</taxon>
    </lineage>
</organism>
<protein>
    <submittedName>
        <fullName evidence="2">Uncharacterized protein</fullName>
    </submittedName>
</protein>
<comment type="caution">
    <text evidence="2">The sequence shown here is derived from an EMBL/GenBank/DDBJ whole genome shotgun (WGS) entry which is preliminary data.</text>
</comment>
<evidence type="ECO:0000313" key="2">
    <source>
        <dbReference type="EMBL" id="GIQ92126.1"/>
    </source>
</evidence>
<dbReference type="AlphaFoldDB" id="A0A9K3GRW0"/>
<keyword evidence="3" id="KW-1185">Reference proteome</keyword>
<dbReference type="EMBL" id="BDIP01009024">
    <property type="protein sequence ID" value="GIQ92126.1"/>
    <property type="molecule type" value="Genomic_DNA"/>
</dbReference>
<feature type="non-terminal residue" evidence="2">
    <location>
        <position position="103"/>
    </location>
</feature>
<dbReference type="Proteomes" id="UP000265618">
    <property type="component" value="Unassembled WGS sequence"/>
</dbReference>